<protein>
    <recommendedName>
        <fullName evidence="4">Carbonic anhydrase</fullName>
        <ecNumber evidence="4">4.2.1.1</ecNumber>
    </recommendedName>
</protein>
<dbReference type="GO" id="GO:0004089">
    <property type="term" value="F:carbonate dehydratase activity"/>
    <property type="evidence" value="ECO:0007669"/>
    <property type="project" value="UniProtKB-UniRule"/>
</dbReference>
<comment type="catalytic activity">
    <reaction evidence="4">
        <text>hydrogencarbonate + H(+) = CO2 + H2O</text>
        <dbReference type="Rhea" id="RHEA:10748"/>
        <dbReference type="ChEBI" id="CHEBI:15377"/>
        <dbReference type="ChEBI" id="CHEBI:15378"/>
        <dbReference type="ChEBI" id="CHEBI:16526"/>
        <dbReference type="ChEBI" id="CHEBI:17544"/>
        <dbReference type="EC" id="4.2.1.1"/>
    </reaction>
</comment>
<keyword evidence="4" id="KW-0456">Lyase</keyword>
<dbReference type="PANTHER" id="PTHR18952">
    <property type="entry name" value="CARBONIC ANHYDRASE"/>
    <property type="match status" value="1"/>
</dbReference>
<dbReference type="GO" id="GO:0005737">
    <property type="term" value="C:cytoplasm"/>
    <property type="evidence" value="ECO:0007669"/>
    <property type="project" value="TreeGrafter"/>
</dbReference>
<keyword evidence="2 4" id="KW-0479">Metal-binding</keyword>
<dbReference type="CDD" id="cd00326">
    <property type="entry name" value="alpha_CA"/>
    <property type="match status" value="1"/>
</dbReference>
<name>A0A0C9Q265_9HYME</name>
<dbReference type="Gene3D" id="3.10.200.10">
    <property type="entry name" value="Alpha carbonic anhydrase"/>
    <property type="match status" value="1"/>
</dbReference>
<comment type="cofactor">
    <cofactor evidence="4">
        <name>Zn(2+)</name>
        <dbReference type="ChEBI" id="CHEBI:29105"/>
    </cofactor>
</comment>
<dbReference type="SUPFAM" id="SSF51069">
    <property type="entry name" value="Carbonic anhydrase"/>
    <property type="match status" value="1"/>
</dbReference>
<keyword evidence="4" id="KW-0732">Signal</keyword>
<dbReference type="InterPro" id="IPR036398">
    <property type="entry name" value="CA_dom_sf"/>
</dbReference>
<comment type="similarity">
    <text evidence="1 4">Belongs to the alpha-carbonic anhydrase family.</text>
</comment>
<accession>A0A0C9Q265</accession>
<feature type="signal peptide" evidence="4">
    <location>
        <begin position="1"/>
        <end position="25"/>
    </location>
</feature>
<dbReference type="InterPro" id="IPR018338">
    <property type="entry name" value="Carbonic_anhydrase_a-class_CS"/>
</dbReference>
<dbReference type="AlphaFoldDB" id="A0A0C9Q265"/>
<organism evidence="6">
    <name type="scientific">Fopius arisanus</name>
    <dbReference type="NCBI Taxonomy" id="64838"/>
    <lineage>
        <taxon>Eukaryota</taxon>
        <taxon>Metazoa</taxon>
        <taxon>Ecdysozoa</taxon>
        <taxon>Arthropoda</taxon>
        <taxon>Hexapoda</taxon>
        <taxon>Insecta</taxon>
        <taxon>Pterygota</taxon>
        <taxon>Neoptera</taxon>
        <taxon>Endopterygota</taxon>
        <taxon>Hymenoptera</taxon>
        <taxon>Apocrita</taxon>
        <taxon>Ichneumonoidea</taxon>
        <taxon>Braconidae</taxon>
        <taxon>Opiinae</taxon>
        <taxon>Fopius</taxon>
    </lineage>
</organism>
<dbReference type="EMBL" id="GBYB01008098">
    <property type="protein sequence ID" value="JAG77865.1"/>
    <property type="molecule type" value="Transcribed_RNA"/>
</dbReference>
<reference evidence="6" key="1">
    <citation type="submission" date="2015-01" db="EMBL/GenBank/DDBJ databases">
        <title>Transcriptome Assembly of Fopius arisanus.</title>
        <authorList>
            <person name="Geib S."/>
        </authorList>
    </citation>
    <scope>NUCLEOTIDE SEQUENCE</scope>
</reference>
<gene>
    <name evidence="6" type="primary">CA2_0</name>
    <name evidence="6" type="ORF">g.12390</name>
</gene>
<evidence type="ECO:0000256" key="3">
    <source>
        <dbReference type="ARBA" id="ARBA00022833"/>
    </source>
</evidence>
<sequence length="282" mass="31041">MNSVMCGLLNISLILLICGIPVSQGFSYDKTGEWGNESPICNGKSQSPINIDYNDKNALKQDMVSLKWNGYENIPDVMIGANNGHTIKVIPKWLDTAKRPYLSGGPLDSQYVLQEFHFHWGADNSVGSEHTVNGKSFVLELHMVHWKLDYGSFSAAIAAPDGLAVVGSFYDVNNTVSKPSSGVNNIINIALILMKKGEEVDITPFPLSNFDAVNTPEVIATYKGSLTTPGCNEAVTWMVVIHGHPISNNHMETLRNVQLDNGENHNYRPVQPLNGRKVSFFH</sequence>
<proteinExistence type="inferred from homology"/>
<dbReference type="GO" id="GO:0008270">
    <property type="term" value="F:zinc ion binding"/>
    <property type="evidence" value="ECO:0007669"/>
    <property type="project" value="UniProtKB-UniRule"/>
</dbReference>
<evidence type="ECO:0000259" key="5">
    <source>
        <dbReference type="PROSITE" id="PS51144"/>
    </source>
</evidence>
<dbReference type="PROSITE" id="PS00162">
    <property type="entry name" value="ALPHA_CA_1"/>
    <property type="match status" value="1"/>
</dbReference>
<keyword evidence="3 4" id="KW-0862">Zinc</keyword>
<dbReference type="PROSITE" id="PS51144">
    <property type="entry name" value="ALPHA_CA_2"/>
    <property type="match status" value="1"/>
</dbReference>
<dbReference type="InterPro" id="IPR001148">
    <property type="entry name" value="CA_dom"/>
</dbReference>
<dbReference type="InterPro" id="IPR023561">
    <property type="entry name" value="Carbonic_anhydrase_a-class"/>
</dbReference>
<dbReference type="PANTHER" id="PTHR18952:SF124">
    <property type="entry name" value="CARBONIC ANHYDRASE 7"/>
    <property type="match status" value="1"/>
</dbReference>
<evidence type="ECO:0000313" key="6">
    <source>
        <dbReference type="EMBL" id="JAG77865.1"/>
    </source>
</evidence>
<dbReference type="Pfam" id="PF00194">
    <property type="entry name" value="Carb_anhydrase"/>
    <property type="match status" value="1"/>
</dbReference>
<comment type="function">
    <text evidence="4">Reversible hydration of carbon dioxide.</text>
</comment>
<dbReference type="SMART" id="SM01057">
    <property type="entry name" value="Carb_anhydrase"/>
    <property type="match status" value="1"/>
</dbReference>
<feature type="domain" description="Alpha-carbonic anhydrase" evidence="5">
    <location>
        <begin position="24"/>
        <end position="282"/>
    </location>
</feature>
<evidence type="ECO:0000256" key="1">
    <source>
        <dbReference type="ARBA" id="ARBA00010718"/>
    </source>
</evidence>
<feature type="chain" id="PRO_5025075378" description="Carbonic anhydrase" evidence="4">
    <location>
        <begin position="26"/>
        <end position="282"/>
    </location>
</feature>
<dbReference type="EC" id="4.2.1.1" evidence="4"/>
<evidence type="ECO:0000256" key="2">
    <source>
        <dbReference type="ARBA" id="ARBA00022723"/>
    </source>
</evidence>
<evidence type="ECO:0000256" key="4">
    <source>
        <dbReference type="RuleBase" id="RU367011"/>
    </source>
</evidence>